<feature type="transmembrane region" description="Helical" evidence="5">
    <location>
        <begin position="159"/>
        <end position="179"/>
    </location>
</feature>
<feature type="transmembrane region" description="Helical" evidence="5">
    <location>
        <begin position="191"/>
        <end position="209"/>
    </location>
</feature>
<comment type="caution">
    <text evidence="7">The sequence shown here is derived from an EMBL/GenBank/DDBJ whole genome shotgun (WGS) entry which is preliminary data.</text>
</comment>
<feature type="transmembrane region" description="Helical" evidence="5">
    <location>
        <begin position="12"/>
        <end position="32"/>
    </location>
</feature>
<feature type="domain" description="EamA" evidence="6">
    <location>
        <begin position="17"/>
        <end position="147"/>
    </location>
</feature>
<dbReference type="PANTHER" id="PTHR32322">
    <property type="entry name" value="INNER MEMBRANE TRANSPORTER"/>
    <property type="match status" value="1"/>
</dbReference>
<protein>
    <submittedName>
        <fullName evidence="7">Membrane protein</fullName>
    </submittedName>
</protein>
<keyword evidence="2 5" id="KW-0812">Transmembrane</keyword>
<feature type="transmembrane region" description="Helical" evidence="5">
    <location>
        <begin position="134"/>
        <end position="153"/>
    </location>
</feature>
<reference evidence="7 8" key="1">
    <citation type="submission" date="2019-07" db="EMBL/GenBank/DDBJ databases">
        <title>Whole genome shotgun sequence of Microvirga aerophila NBRC 106136.</title>
        <authorList>
            <person name="Hosoyama A."/>
            <person name="Uohara A."/>
            <person name="Ohji S."/>
            <person name="Ichikawa N."/>
        </authorList>
    </citation>
    <scope>NUCLEOTIDE SEQUENCE [LARGE SCALE GENOMIC DNA]</scope>
    <source>
        <strain evidence="7 8">NBRC 106136</strain>
    </source>
</reference>
<dbReference type="RefSeq" id="WP_114186291.1">
    <property type="nucleotide sequence ID" value="NZ_BJYU01000024.1"/>
</dbReference>
<dbReference type="SUPFAM" id="SSF103481">
    <property type="entry name" value="Multidrug resistance efflux transporter EmrE"/>
    <property type="match status" value="2"/>
</dbReference>
<feature type="transmembrane region" description="Helical" evidence="5">
    <location>
        <begin position="74"/>
        <end position="94"/>
    </location>
</feature>
<dbReference type="PANTHER" id="PTHR32322:SF9">
    <property type="entry name" value="AMINO-ACID METABOLITE EFFLUX PUMP-RELATED"/>
    <property type="match status" value="1"/>
</dbReference>
<dbReference type="Proteomes" id="UP000321085">
    <property type="component" value="Unassembled WGS sequence"/>
</dbReference>
<feature type="transmembrane region" description="Helical" evidence="5">
    <location>
        <begin position="278"/>
        <end position="295"/>
    </location>
</feature>
<gene>
    <name evidence="7" type="ORF">MAE02_21450</name>
</gene>
<comment type="subcellular location">
    <subcellularLocation>
        <location evidence="1">Membrane</location>
        <topology evidence="1">Multi-pass membrane protein</topology>
    </subcellularLocation>
</comment>
<evidence type="ECO:0000256" key="4">
    <source>
        <dbReference type="ARBA" id="ARBA00023136"/>
    </source>
</evidence>
<feature type="domain" description="EamA" evidence="6">
    <location>
        <begin position="162"/>
        <end position="294"/>
    </location>
</feature>
<organism evidence="7 8">
    <name type="scientific">Microvirga aerophila</name>
    <dbReference type="NCBI Taxonomy" id="670291"/>
    <lineage>
        <taxon>Bacteria</taxon>
        <taxon>Pseudomonadati</taxon>
        <taxon>Pseudomonadota</taxon>
        <taxon>Alphaproteobacteria</taxon>
        <taxon>Hyphomicrobiales</taxon>
        <taxon>Methylobacteriaceae</taxon>
        <taxon>Microvirga</taxon>
    </lineage>
</organism>
<evidence type="ECO:0000256" key="2">
    <source>
        <dbReference type="ARBA" id="ARBA00022692"/>
    </source>
</evidence>
<evidence type="ECO:0000313" key="8">
    <source>
        <dbReference type="Proteomes" id="UP000321085"/>
    </source>
</evidence>
<dbReference type="OrthoDB" id="9810556at2"/>
<dbReference type="EMBL" id="BJYU01000024">
    <property type="protein sequence ID" value="GEO14449.1"/>
    <property type="molecule type" value="Genomic_DNA"/>
</dbReference>
<feature type="transmembrane region" description="Helical" evidence="5">
    <location>
        <begin position="256"/>
        <end position="272"/>
    </location>
</feature>
<dbReference type="Pfam" id="PF00892">
    <property type="entry name" value="EamA"/>
    <property type="match status" value="2"/>
</dbReference>
<evidence type="ECO:0000256" key="5">
    <source>
        <dbReference type="SAM" id="Phobius"/>
    </source>
</evidence>
<dbReference type="InterPro" id="IPR000620">
    <property type="entry name" value="EamA_dom"/>
</dbReference>
<dbReference type="AlphaFoldDB" id="A0A512BR23"/>
<feature type="transmembrane region" description="Helical" evidence="5">
    <location>
        <begin position="100"/>
        <end position="122"/>
    </location>
</feature>
<feature type="transmembrane region" description="Helical" evidence="5">
    <location>
        <begin position="44"/>
        <end position="62"/>
    </location>
</feature>
<keyword evidence="4 5" id="KW-0472">Membrane</keyword>
<accession>A0A512BR23</accession>
<dbReference type="InterPro" id="IPR050638">
    <property type="entry name" value="AA-Vitamin_Transporters"/>
</dbReference>
<evidence type="ECO:0000313" key="7">
    <source>
        <dbReference type="EMBL" id="GEO14449.1"/>
    </source>
</evidence>
<evidence type="ECO:0000259" key="6">
    <source>
        <dbReference type="Pfam" id="PF00892"/>
    </source>
</evidence>
<feature type="transmembrane region" description="Helical" evidence="5">
    <location>
        <begin position="221"/>
        <end position="244"/>
    </location>
</feature>
<evidence type="ECO:0000256" key="1">
    <source>
        <dbReference type="ARBA" id="ARBA00004141"/>
    </source>
</evidence>
<name>A0A512BR23_9HYPH</name>
<dbReference type="GO" id="GO:0016020">
    <property type="term" value="C:membrane"/>
    <property type="evidence" value="ECO:0007669"/>
    <property type="project" value="UniProtKB-SubCell"/>
</dbReference>
<keyword evidence="3 5" id="KW-1133">Transmembrane helix</keyword>
<proteinExistence type="predicted"/>
<dbReference type="InterPro" id="IPR037185">
    <property type="entry name" value="EmrE-like"/>
</dbReference>
<sequence length="307" mass="32151">MGTKPSDHPNHPVELALLAILATLWGASYTFIKLGIETIPPVTLIAGRTILAGAVLLLILRLRGIRMPRDAGTWRRFTVQACLNSAIPFTLIAWAETSVYAGLAVILNSMTPVFTFLITIMWSRHEATSAHKMAGVLIGLAGTCAIVGSQAFSHVGQELVAQLAVVLATICYAGAAIFGKNFKGLDPMVPAAGSVIAGAALLIPVSLVVDRPWLLEPSTSSLLGLAGLALFSTAVAFVIYFRLIRTLGSVGATAQAYLRAPIGVAIGAYFLGERLTATAWIGLVCILVGVALMTIPPRRSKPALGAA</sequence>
<evidence type="ECO:0000256" key="3">
    <source>
        <dbReference type="ARBA" id="ARBA00022989"/>
    </source>
</evidence>
<keyword evidence="8" id="KW-1185">Reference proteome</keyword>